<proteinExistence type="predicted"/>
<accession>A0A7X0MY61</accession>
<dbReference type="RefSeq" id="WP_166844761.1">
    <property type="nucleotide sequence ID" value="NZ_JAAONY010000002.1"/>
</dbReference>
<dbReference type="InterPro" id="IPR020449">
    <property type="entry name" value="Tscrpt_reg_AraC-type_HTH"/>
</dbReference>
<evidence type="ECO:0000256" key="2">
    <source>
        <dbReference type="ARBA" id="ARBA00023125"/>
    </source>
</evidence>
<reference evidence="5 6" key="1">
    <citation type="submission" date="2020-08" db="EMBL/GenBank/DDBJ databases">
        <title>Genomic Encyclopedia of Type Strains, Phase IV (KMG-IV): sequencing the most valuable type-strain genomes for metagenomic binning, comparative biology and taxonomic classification.</title>
        <authorList>
            <person name="Goeker M."/>
        </authorList>
    </citation>
    <scope>NUCLEOTIDE SEQUENCE [LARGE SCALE GENOMIC DNA]</scope>
    <source>
        <strain evidence="5 6">DSM 22368</strain>
    </source>
</reference>
<dbReference type="AlphaFoldDB" id="A0A7X0MY61"/>
<dbReference type="Proteomes" id="UP000528457">
    <property type="component" value="Unassembled WGS sequence"/>
</dbReference>
<dbReference type="InParanoid" id="A0A7X0MY61"/>
<keyword evidence="2" id="KW-0238">DNA-binding</keyword>
<sequence length="335" mass="37971">MPNIALIAYDGCYTSSLAKVQDNLHIANAYWRKQHGDTEGQFATKVLSADGQGVTSIGGLSFNVDGDYSLAEDCQVIVVPSLFYEGELLFARKLKQMAPLVDWLRIQHGKGKTIMGHCTSSFVIAETGLLNGGTATTSWWLEKKFRQRYPNIELNIRQLYVEHQRLMTGAAANSEQLMTLRLIERFMGKSIANQCAKATLLNTNEVEQTAFLTLENQLEHNDPLVSKAQAWLQRNMKERFSLNQLADELAVSTRTLIRRFKQVLDETPNRYLQNLRIDTAKRMLENSGLPVESVMLQVGYTDLSSFSRLFQRKTGLTPRAYRQRFHNQQRSGTDG</sequence>
<comment type="caution">
    <text evidence="5">The sequence shown here is derived from an EMBL/GenBank/DDBJ whole genome shotgun (WGS) entry which is preliminary data.</text>
</comment>
<keyword evidence="1" id="KW-0805">Transcription regulation</keyword>
<gene>
    <name evidence="5" type="ORF">HNR48_001957</name>
</gene>
<dbReference type="Pfam" id="PF01965">
    <property type="entry name" value="DJ-1_PfpI"/>
    <property type="match status" value="1"/>
</dbReference>
<keyword evidence="6" id="KW-1185">Reference proteome</keyword>
<feature type="domain" description="HTH araC/xylS-type" evidence="4">
    <location>
        <begin position="226"/>
        <end position="324"/>
    </location>
</feature>
<evidence type="ECO:0000313" key="6">
    <source>
        <dbReference type="Proteomes" id="UP000528457"/>
    </source>
</evidence>
<dbReference type="Pfam" id="PF12833">
    <property type="entry name" value="HTH_18"/>
    <property type="match status" value="1"/>
</dbReference>
<dbReference type="PANTHER" id="PTHR43280">
    <property type="entry name" value="ARAC-FAMILY TRANSCRIPTIONAL REGULATOR"/>
    <property type="match status" value="1"/>
</dbReference>
<evidence type="ECO:0000256" key="3">
    <source>
        <dbReference type="ARBA" id="ARBA00023163"/>
    </source>
</evidence>
<dbReference type="SUPFAM" id="SSF52317">
    <property type="entry name" value="Class I glutamine amidotransferase-like"/>
    <property type="match status" value="1"/>
</dbReference>
<dbReference type="Gene3D" id="1.10.10.60">
    <property type="entry name" value="Homeodomain-like"/>
    <property type="match status" value="1"/>
</dbReference>
<dbReference type="PROSITE" id="PS01124">
    <property type="entry name" value="HTH_ARAC_FAMILY_2"/>
    <property type="match status" value="1"/>
</dbReference>
<dbReference type="Gene3D" id="3.40.50.880">
    <property type="match status" value="1"/>
</dbReference>
<dbReference type="InterPro" id="IPR029062">
    <property type="entry name" value="Class_I_gatase-like"/>
</dbReference>
<dbReference type="SMART" id="SM00342">
    <property type="entry name" value="HTH_ARAC"/>
    <property type="match status" value="1"/>
</dbReference>
<evidence type="ECO:0000259" key="4">
    <source>
        <dbReference type="PROSITE" id="PS01124"/>
    </source>
</evidence>
<dbReference type="EMBL" id="JACHHT010000002">
    <property type="protein sequence ID" value="MBB6521672.1"/>
    <property type="molecule type" value="Genomic_DNA"/>
</dbReference>
<evidence type="ECO:0000313" key="5">
    <source>
        <dbReference type="EMBL" id="MBB6521672.1"/>
    </source>
</evidence>
<evidence type="ECO:0000256" key="1">
    <source>
        <dbReference type="ARBA" id="ARBA00023015"/>
    </source>
</evidence>
<organism evidence="5 6">
    <name type="scientific">Pseudoteredinibacter isoporae</name>
    <dbReference type="NCBI Taxonomy" id="570281"/>
    <lineage>
        <taxon>Bacteria</taxon>
        <taxon>Pseudomonadati</taxon>
        <taxon>Pseudomonadota</taxon>
        <taxon>Gammaproteobacteria</taxon>
        <taxon>Cellvibrionales</taxon>
        <taxon>Cellvibrionaceae</taxon>
        <taxon>Pseudoteredinibacter</taxon>
    </lineage>
</organism>
<dbReference type="SUPFAM" id="SSF46689">
    <property type="entry name" value="Homeodomain-like"/>
    <property type="match status" value="2"/>
</dbReference>
<dbReference type="GO" id="GO:0003700">
    <property type="term" value="F:DNA-binding transcription factor activity"/>
    <property type="evidence" value="ECO:0007669"/>
    <property type="project" value="InterPro"/>
</dbReference>
<dbReference type="CDD" id="cd03138">
    <property type="entry name" value="GATase1_AraC_2"/>
    <property type="match status" value="1"/>
</dbReference>
<dbReference type="InterPro" id="IPR018060">
    <property type="entry name" value="HTH_AraC"/>
</dbReference>
<dbReference type="GO" id="GO:0043565">
    <property type="term" value="F:sequence-specific DNA binding"/>
    <property type="evidence" value="ECO:0007669"/>
    <property type="project" value="InterPro"/>
</dbReference>
<dbReference type="PRINTS" id="PR00032">
    <property type="entry name" value="HTHARAC"/>
</dbReference>
<name>A0A7X0MY61_9GAMM</name>
<keyword evidence="3" id="KW-0804">Transcription</keyword>
<protein>
    <submittedName>
        <fullName evidence="5">Transcriptional regulator GlxA family with amidase domain</fullName>
    </submittedName>
</protein>
<dbReference type="InterPro" id="IPR009057">
    <property type="entry name" value="Homeodomain-like_sf"/>
</dbReference>
<dbReference type="PANTHER" id="PTHR43280:SF2">
    <property type="entry name" value="HTH-TYPE TRANSCRIPTIONAL REGULATOR EXSA"/>
    <property type="match status" value="1"/>
</dbReference>
<dbReference type="InterPro" id="IPR002818">
    <property type="entry name" value="DJ-1/PfpI"/>
</dbReference>